<dbReference type="Pfam" id="PF04909">
    <property type="entry name" value="Amidohydro_2"/>
    <property type="match status" value="1"/>
</dbReference>
<evidence type="ECO:0000313" key="4">
    <source>
        <dbReference type="Proteomes" id="UP000289437"/>
    </source>
</evidence>
<protein>
    <submittedName>
        <fullName evidence="3">L-fuconolactone hydrolase</fullName>
    </submittedName>
</protein>
<dbReference type="Proteomes" id="UP000289437">
    <property type="component" value="Unassembled WGS sequence"/>
</dbReference>
<keyword evidence="4" id="KW-1185">Reference proteome</keyword>
<dbReference type="InterPro" id="IPR006680">
    <property type="entry name" value="Amidohydro-rel"/>
</dbReference>
<dbReference type="InterPro" id="IPR052350">
    <property type="entry name" value="Metallo-dep_Lactonases"/>
</dbReference>
<reference evidence="3 4" key="1">
    <citation type="submission" date="2018-11" db="EMBL/GenBank/DDBJ databases">
        <authorList>
            <person name="Mardanov A.V."/>
            <person name="Ravin N.V."/>
            <person name="Dedysh S.N."/>
        </authorList>
    </citation>
    <scope>NUCLEOTIDE SEQUENCE [LARGE SCALE GENOMIC DNA]</scope>
    <source>
        <strain evidence="3 4">AF10</strain>
    </source>
</reference>
<accession>A0A4Q0SUQ5</accession>
<name>A0A4Q0SUQ5_9BACT</name>
<dbReference type="InterPro" id="IPR032466">
    <property type="entry name" value="Metal_Hydrolase"/>
</dbReference>
<dbReference type="PANTHER" id="PTHR43569:SF2">
    <property type="entry name" value="AMIDOHYDROLASE-RELATED DOMAIN-CONTAINING PROTEIN"/>
    <property type="match status" value="1"/>
</dbReference>
<comment type="caution">
    <text evidence="3">The sequence shown here is derived from an EMBL/GenBank/DDBJ whole genome shotgun (WGS) entry which is preliminary data.</text>
</comment>
<dbReference type="GO" id="GO:0016787">
    <property type="term" value="F:hydrolase activity"/>
    <property type="evidence" value="ECO:0007669"/>
    <property type="project" value="UniProtKB-KW"/>
</dbReference>
<evidence type="ECO:0000313" key="3">
    <source>
        <dbReference type="EMBL" id="RXH54765.1"/>
    </source>
</evidence>
<dbReference type="EMBL" id="RDSM01000003">
    <property type="protein sequence ID" value="RXH54765.1"/>
    <property type="molecule type" value="Genomic_DNA"/>
</dbReference>
<dbReference type="PANTHER" id="PTHR43569">
    <property type="entry name" value="AMIDOHYDROLASE"/>
    <property type="match status" value="1"/>
</dbReference>
<keyword evidence="3" id="KW-0378">Hydrolase</keyword>
<sequence length="278" mass="31414">MASRIDSHHHLWTYDPEEFSWITPEMAAIRRDFLPADLEEQLAPARIDGTVVVQARQTVEETEWLLGVARSSDKVLGVVGWLPIASEYFEQHLERFAGADLLKGLRHVVQGEDAGFLDGTAFNKGISRLKPHGLVYDLLIYSGQMEEALRFVDRHPNQPFVLDHVGKPGIRRREVEPWKKWIGGLGKRPNVSCKVSGMVTEADWTNWNPATLSPYFETVLEAFGAARLMVGTDWPVVTLGCSYSKWWEIVEEWVANLSEAEQAGILGENAARIYRLKT</sequence>
<dbReference type="OrthoDB" id="5450317at2"/>
<gene>
    <name evidence="3" type="ORF">GRAN_3869</name>
</gene>
<proteinExistence type="inferred from homology"/>
<reference evidence="4" key="2">
    <citation type="submission" date="2019-02" db="EMBL/GenBank/DDBJ databases">
        <title>Granulicella sibirica sp. nov., a psychrotolerant acidobacterium isolated from an organic soil layer in forested tundra, West Siberia.</title>
        <authorList>
            <person name="Oshkin I.Y."/>
            <person name="Kulichevskaya I.S."/>
            <person name="Rijpstra W.I.C."/>
            <person name="Sinninghe Damste J.S."/>
            <person name="Rakitin A.L."/>
            <person name="Ravin N.V."/>
            <person name="Dedysh S.N."/>
        </authorList>
    </citation>
    <scope>NUCLEOTIDE SEQUENCE [LARGE SCALE GENOMIC DNA]</scope>
    <source>
        <strain evidence="4">AF10</strain>
    </source>
</reference>
<comment type="similarity">
    <text evidence="1">Belongs to the metallo-dependent hydrolases superfamily.</text>
</comment>
<dbReference type="AlphaFoldDB" id="A0A4Q0SUQ5"/>
<dbReference type="RefSeq" id="WP_128914504.1">
    <property type="nucleotide sequence ID" value="NZ_RDSM01000003.1"/>
</dbReference>
<organism evidence="3 4">
    <name type="scientific">Granulicella sibirica</name>
    <dbReference type="NCBI Taxonomy" id="2479048"/>
    <lineage>
        <taxon>Bacteria</taxon>
        <taxon>Pseudomonadati</taxon>
        <taxon>Acidobacteriota</taxon>
        <taxon>Terriglobia</taxon>
        <taxon>Terriglobales</taxon>
        <taxon>Acidobacteriaceae</taxon>
        <taxon>Granulicella</taxon>
    </lineage>
</organism>
<dbReference type="SUPFAM" id="SSF51556">
    <property type="entry name" value="Metallo-dependent hydrolases"/>
    <property type="match status" value="1"/>
</dbReference>
<dbReference type="Gene3D" id="3.20.20.140">
    <property type="entry name" value="Metal-dependent hydrolases"/>
    <property type="match status" value="1"/>
</dbReference>
<feature type="domain" description="Amidohydrolase-related" evidence="2">
    <location>
        <begin position="5"/>
        <end position="276"/>
    </location>
</feature>
<evidence type="ECO:0000259" key="2">
    <source>
        <dbReference type="Pfam" id="PF04909"/>
    </source>
</evidence>
<evidence type="ECO:0000256" key="1">
    <source>
        <dbReference type="ARBA" id="ARBA00038310"/>
    </source>
</evidence>